<proteinExistence type="predicted"/>
<dbReference type="AlphaFoldDB" id="A0A218VT19"/>
<feature type="compositionally biased region" description="Pro residues" evidence="1">
    <location>
        <begin position="1"/>
        <end position="19"/>
    </location>
</feature>
<organism evidence="3 4">
    <name type="scientific">Punica granatum</name>
    <name type="common">Pomegranate</name>
    <dbReference type="NCBI Taxonomy" id="22663"/>
    <lineage>
        <taxon>Eukaryota</taxon>
        <taxon>Viridiplantae</taxon>
        <taxon>Streptophyta</taxon>
        <taxon>Embryophyta</taxon>
        <taxon>Tracheophyta</taxon>
        <taxon>Spermatophyta</taxon>
        <taxon>Magnoliopsida</taxon>
        <taxon>eudicotyledons</taxon>
        <taxon>Gunneridae</taxon>
        <taxon>Pentapetalae</taxon>
        <taxon>rosids</taxon>
        <taxon>malvids</taxon>
        <taxon>Myrtales</taxon>
        <taxon>Lythraceae</taxon>
        <taxon>Punica</taxon>
    </lineage>
</organism>
<sequence>MKDGLPPPLPPPPIPPNVTPEPGKKKAERLPKARRGLGSRGNKISLSTNHFKVDVATLDRRCFHYSVSLTYEDGRPADGKIVGRKVIDRVHETYISELDGQQFAYDGEKSLFTAGPLPRKKLQFTVVLEDATSSRTQGNASSDGDGSPNMADRKRLRRPCQSKTYKVEISLAAKIPLQAIASALQGQDTENSQEAFRMLDIILKAACR</sequence>
<accession>A0A218VT19</accession>
<dbReference type="Proteomes" id="UP000197138">
    <property type="component" value="Unassembled WGS sequence"/>
</dbReference>
<dbReference type="Pfam" id="PF16486">
    <property type="entry name" value="ArgoN"/>
    <property type="match status" value="1"/>
</dbReference>
<evidence type="ECO:0000259" key="2">
    <source>
        <dbReference type="Pfam" id="PF16486"/>
    </source>
</evidence>
<protein>
    <recommendedName>
        <fullName evidence="2">Protein argonaute N-terminal domain-containing protein</fullName>
    </recommendedName>
</protein>
<evidence type="ECO:0000256" key="1">
    <source>
        <dbReference type="SAM" id="MobiDB-lite"/>
    </source>
</evidence>
<name>A0A218VT19_PUNGR</name>
<gene>
    <name evidence="3" type="ORF">CDL15_Pgr024627</name>
</gene>
<feature type="region of interest" description="Disordered" evidence="1">
    <location>
        <begin position="133"/>
        <end position="157"/>
    </location>
</feature>
<comment type="caution">
    <text evidence="3">The sequence shown here is derived from an EMBL/GenBank/DDBJ whole genome shotgun (WGS) entry which is preliminary data.</text>
</comment>
<feature type="domain" description="Protein argonaute N-terminal" evidence="2">
    <location>
        <begin position="43"/>
        <end position="203"/>
    </location>
</feature>
<dbReference type="PANTHER" id="PTHR22891">
    <property type="entry name" value="EUKARYOTIC TRANSLATION INITIATION FACTOR 2C"/>
    <property type="match status" value="1"/>
</dbReference>
<dbReference type="EMBL" id="MTKT01006212">
    <property type="protein sequence ID" value="OWM63062.1"/>
    <property type="molecule type" value="Genomic_DNA"/>
</dbReference>
<evidence type="ECO:0000313" key="4">
    <source>
        <dbReference type="Proteomes" id="UP000197138"/>
    </source>
</evidence>
<feature type="region of interest" description="Disordered" evidence="1">
    <location>
        <begin position="1"/>
        <end position="44"/>
    </location>
</feature>
<reference evidence="4" key="1">
    <citation type="journal article" date="2017" name="Plant J.">
        <title>The pomegranate (Punica granatum L.) genome and the genomics of punicalagin biosynthesis.</title>
        <authorList>
            <person name="Qin G."/>
            <person name="Xu C."/>
            <person name="Ming R."/>
            <person name="Tang H."/>
            <person name="Guyot R."/>
            <person name="Kramer E.M."/>
            <person name="Hu Y."/>
            <person name="Yi X."/>
            <person name="Qi Y."/>
            <person name="Xu X."/>
            <person name="Gao Z."/>
            <person name="Pan H."/>
            <person name="Jian J."/>
            <person name="Tian Y."/>
            <person name="Yue Z."/>
            <person name="Xu Y."/>
        </authorList>
    </citation>
    <scope>NUCLEOTIDE SEQUENCE [LARGE SCALE GENOMIC DNA]</scope>
    <source>
        <strain evidence="4">cv. Dabenzi</strain>
    </source>
</reference>
<evidence type="ECO:0000313" key="3">
    <source>
        <dbReference type="EMBL" id="OWM63062.1"/>
    </source>
</evidence>
<feature type="compositionally biased region" description="Polar residues" evidence="1">
    <location>
        <begin position="133"/>
        <end position="144"/>
    </location>
</feature>
<feature type="compositionally biased region" description="Basic and acidic residues" evidence="1">
    <location>
        <begin position="22"/>
        <end position="31"/>
    </location>
</feature>
<dbReference type="InterPro" id="IPR032474">
    <property type="entry name" value="Argonaute_N"/>
</dbReference>